<dbReference type="RefSeq" id="WP_195798562.1">
    <property type="nucleotide sequence ID" value="NZ_CP061379.1"/>
</dbReference>
<dbReference type="Pfam" id="PF02566">
    <property type="entry name" value="OsmC"/>
    <property type="match status" value="1"/>
</dbReference>
<evidence type="ECO:0000313" key="2">
    <source>
        <dbReference type="EMBL" id="QPF89019.1"/>
    </source>
</evidence>
<comment type="similarity">
    <text evidence="1">Belongs to the OsmC/Ohr family.</text>
</comment>
<keyword evidence="3" id="KW-1185">Reference proteome</keyword>
<dbReference type="SUPFAM" id="SSF82784">
    <property type="entry name" value="OsmC-like"/>
    <property type="match status" value="1"/>
</dbReference>
<proteinExistence type="inferred from homology"/>
<name>A0A7S9D0Q0_9BRAD</name>
<dbReference type="PANTHER" id="PTHR33797">
    <property type="entry name" value="ORGANIC HYDROPEROXIDE RESISTANCE PROTEIN-LIKE"/>
    <property type="match status" value="1"/>
</dbReference>
<reference evidence="2 3" key="1">
    <citation type="submission" date="2020-09" db="EMBL/GenBank/DDBJ databases">
        <title>Complete genomes of bradyrhizobia occurring on native shrubby legumes in Australia.</title>
        <authorList>
            <person name="Lafay B."/>
        </authorList>
    </citation>
    <scope>NUCLEOTIDE SEQUENCE [LARGE SCALE GENOMIC DNA]</scope>
    <source>
        <strain evidence="2 3">BDV5040</strain>
    </source>
</reference>
<dbReference type="Proteomes" id="UP000594621">
    <property type="component" value="Chromosome"/>
</dbReference>
<organism evidence="2 3">
    <name type="scientific">Bradyrhizobium commune</name>
    <dbReference type="NCBI Taxonomy" id="83627"/>
    <lineage>
        <taxon>Bacteria</taxon>
        <taxon>Pseudomonadati</taxon>
        <taxon>Pseudomonadota</taxon>
        <taxon>Alphaproteobacteria</taxon>
        <taxon>Hyphomicrobiales</taxon>
        <taxon>Nitrobacteraceae</taxon>
        <taxon>Bradyrhizobium</taxon>
    </lineage>
</organism>
<sequence length="133" mass="13855">MTTAAKVLFTGQAHVTAGHDGAARSQDGQLDIKLPQPHPAAENLFAAAWSACYLGAIGLAAAQRKVKLPQEPSVDTAIDLNNAASGFFLRARLDVSVPGVDRAVAQELIEAAHGICPYSKAVHGNIEVTTTLV</sequence>
<dbReference type="Gene3D" id="3.30.300.20">
    <property type="match status" value="1"/>
</dbReference>
<dbReference type="EMBL" id="CP061379">
    <property type="protein sequence ID" value="QPF89019.1"/>
    <property type="molecule type" value="Genomic_DNA"/>
</dbReference>
<dbReference type="AlphaFoldDB" id="A0A7S9D0Q0"/>
<evidence type="ECO:0000256" key="1">
    <source>
        <dbReference type="ARBA" id="ARBA00007378"/>
    </source>
</evidence>
<dbReference type="InterPro" id="IPR003718">
    <property type="entry name" value="OsmC/Ohr_fam"/>
</dbReference>
<dbReference type="InterPro" id="IPR015946">
    <property type="entry name" value="KH_dom-like_a/b"/>
</dbReference>
<dbReference type="InterPro" id="IPR036102">
    <property type="entry name" value="OsmC/Ohrsf"/>
</dbReference>
<evidence type="ECO:0000313" key="3">
    <source>
        <dbReference type="Proteomes" id="UP000594621"/>
    </source>
</evidence>
<dbReference type="GO" id="GO:0006979">
    <property type="term" value="P:response to oxidative stress"/>
    <property type="evidence" value="ECO:0007669"/>
    <property type="project" value="InterPro"/>
</dbReference>
<accession>A0A7S9D0Q0</accession>
<dbReference type="Gene3D" id="2.20.25.10">
    <property type="match status" value="1"/>
</dbReference>
<gene>
    <name evidence="2" type="ORF">IC761_21130</name>
</gene>
<dbReference type="NCBIfam" id="TIGR03561">
    <property type="entry name" value="organ_hyd_perox"/>
    <property type="match status" value="1"/>
</dbReference>
<dbReference type="InterPro" id="IPR019953">
    <property type="entry name" value="OHR"/>
</dbReference>
<dbReference type="PANTHER" id="PTHR33797:SF2">
    <property type="entry name" value="ORGANIC HYDROPEROXIDE RESISTANCE PROTEIN-LIKE"/>
    <property type="match status" value="1"/>
</dbReference>
<dbReference type="KEGG" id="bcou:IC761_21130"/>
<protein>
    <submittedName>
        <fullName evidence="2">Ohr family peroxiredoxin</fullName>
    </submittedName>
</protein>